<keyword evidence="2" id="KW-0378">Hydrolase</keyword>
<protein>
    <submittedName>
        <fullName evidence="2">Endonuclease domain-containing protein</fullName>
    </submittedName>
</protein>
<dbReference type="Pfam" id="PF04480">
    <property type="entry name" value="DUF559"/>
    <property type="match status" value="1"/>
</dbReference>
<keyword evidence="2" id="KW-0255">Endonuclease</keyword>
<proteinExistence type="predicted"/>
<gene>
    <name evidence="2" type="ORF">LA521A_36140</name>
</gene>
<dbReference type="EMBL" id="AP027041">
    <property type="protein sequence ID" value="BDU18413.1"/>
    <property type="molecule type" value="Genomic_DNA"/>
</dbReference>
<keyword evidence="2" id="KW-0540">Nuclease</keyword>
<dbReference type="SUPFAM" id="SSF52980">
    <property type="entry name" value="Restriction endonuclease-like"/>
    <property type="match status" value="1"/>
</dbReference>
<dbReference type="PANTHER" id="PTHR38590">
    <property type="entry name" value="BLL0828 PROTEIN"/>
    <property type="match status" value="1"/>
</dbReference>
<dbReference type="GO" id="GO:0004519">
    <property type="term" value="F:endonuclease activity"/>
    <property type="evidence" value="ECO:0007669"/>
    <property type="project" value="UniProtKB-KW"/>
</dbReference>
<dbReference type="PANTHER" id="PTHR38590:SF1">
    <property type="entry name" value="BLL0828 PROTEIN"/>
    <property type="match status" value="1"/>
</dbReference>
<evidence type="ECO:0000313" key="2">
    <source>
        <dbReference type="EMBL" id="BDU18413.1"/>
    </source>
</evidence>
<dbReference type="InterPro" id="IPR047216">
    <property type="entry name" value="Endonuclease_DUF559_bact"/>
</dbReference>
<feature type="domain" description="DUF559" evidence="1">
    <location>
        <begin position="7"/>
        <end position="109"/>
    </location>
</feature>
<evidence type="ECO:0000313" key="3">
    <source>
        <dbReference type="Proteomes" id="UP001317822"/>
    </source>
</evidence>
<dbReference type="InterPro" id="IPR011335">
    <property type="entry name" value="Restrct_endonuc-II-like"/>
</dbReference>
<name>A0ABN6UPT4_9GAMM</name>
<dbReference type="InterPro" id="IPR007569">
    <property type="entry name" value="DUF559"/>
</dbReference>
<evidence type="ECO:0000259" key="1">
    <source>
        <dbReference type="Pfam" id="PF04480"/>
    </source>
</evidence>
<reference evidence="2 3" key="1">
    <citation type="journal article" date="2023" name="Int. J. Syst. Evol. Microbiol.">
        <title>Physiological and genomic analyses of cobalamin (vitamin B12)-auxotrophy of Lysobacter auxotrophicus sp. nov., a methionine-auxotrophic chitinolytic bacterium isolated from chitin-treated soil.</title>
        <authorList>
            <person name="Saito A."/>
            <person name="Dohra H."/>
            <person name="Hamada M."/>
            <person name="Moriuchi R."/>
            <person name="Kotsuchibashi Y."/>
            <person name="Mori K."/>
        </authorList>
    </citation>
    <scope>NUCLEOTIDE SEQUENCE [LARGE SCALE GENOMIC DNA]</scope>
    <source>
        <strain evidence="2 3">5-21a</strain>
    </source>
</reference>
<dbReference type="Gene3D" id="3.40.960.10">
    <property type="entry name" value="VSR Endonuclease"/>
    <property type="match status" value="1"/>
</dbReference>
<accession>A0ABN6UPT4</accession>
<dbReference type="CDD" id="cd01038">
    <property type="entry name" value="Endonuclease_DUF559"/>
    <property type="match status" value="1"/>
</dbReference>
<keyword evidence="3" id="KW-1185">Reference proteome</keyword>
<dbReference type="Proteomes" id="UP001317822">
    <property type="component" value="Chromosome"/>
</dbReference>
<organism evidence="2 3">
    <name type="scientific">Lysobacter auxotrophicus</name>
    <dbReference type="NCBI Taxonomy" id="2992573"/>
    <lineage>
        <taxon>Bacteria</taxon>
        <taxon>Pseudomonadati</taxon>
        <taxon>Pseudomonadota</taxon>
        <taxon>Gammaproteobacteria</taxon>
        <taxon>Lysobacterales</taxon>
        <taxon>Lysobacteraceae</taxon>
        <taxon>Lysobacter</taxon>
    </lineage>
</organism>
<sequence>MEPIWRHARKLRRNATDAEVELWRHLKGRRFDGHKFRRQFPIAGYVADFACVEAKLVIELDGGQHLEAQHYDEWRTRRMNTNGYRVLRFWNDDVLLRPNLVLEDILRHLRERSR</sequence>